<dbReference type="Pfam" id="PF00230">
    <property type="entry name" value="MIP"/>
    <property type="match status" value="1"/>
</dbReference>
<dbReference type="Gene3D" id="1.20.1080.10">
    <property type="entry name" value="Glycerol uptake facilitator protein"/>
    <property type="match status" value="1"/>
</dbReference>
<evidence type="ECO:0000256" key="7">
    <source>
        <dbReference type="RuleBase" id="RU000477"/>
    </source>
</evidence>
<reference evidence="9 10" key="1">
    <citation type="submission" date="2020-08" db="EMBL/GenBank/DDBJ databases">
        <title>Edaphobacter telluris sp. nov. and Acidobacterium dinghuensis sp. nov., two acidobacteria isolated from forest soil.</title>
        <authorList>
            <person name="Fu J."/>
            <person name="Qiu L."/>
        </authorList>
    </citation>
    <scope>NUCLEOTIDE SEQUENCE [LARGE SCALE GENOMIC DNA]</scope>
    <source>
        <strain evidence="9">4Y35</strain>
    </source>
</reference>
<dbReference type="Proteomes" id="UP000515312">
    <property type="component" value="Chromosome"/>
</dbReference>
<evidence type="ECO:0000256" key="2">
    <source>
        <dbReference type="ARBA" id="ARBA00006175"/>
    </source>
</evidence>
<dbReference type="KEGG" id="adin:H7849_10675"/>
<evidence type="ECO:0000256" key="3">
    <source>
        <dbReference type="ARBA" id="ARBA00022448"/>
    </source>
</evidence>
<dbReference type="AlphaFoldDB" id="A0A7G8BP39"/>
<evidence type="ECO:0000313" key="10">
    <source>
        <dbReference type="Proteomes" id="UP000515312"/>
    </source>
</evidence>
<accession>A0A7G8BP39</accession>
<keyword evidence="10" id="KW-1185">Reference proteome</keyword>
<evidence type="ECO:0000256" key="6">
    <source>
        <dbReference type="ARBA" id="ARBA00023136"/>
    </source>
</evidence>
<keyword evidence="3 7" id="KW-0813">Transport</keyword>
<feature type="transmembrane region" description="Helical" evidence="8">
    <location>
        <begin position="40"/>
        <end position="60"/>
    </location>
</feature>
<keyword evidence="5 8" id="KW-1133">Transmembrane helix</keyword>
<dbReference type="GO" id="GO:0005886">
    <property type="term" value="C:plasma membrane"/>
    <property type="evidence" value="ECO:0007669"/>
    <property type="project" value="TreeGrafter"/>
</dbReference>
<dbReference type="InterPro" id="IPR000425">
    <property type="entry name" value="MIP"/>
</dbReference>
<evidence type="ECO:0000313" key="9">
    <source>
        <dbReference type="EMBL" id="QNI34309.1"/>
    </source>
</evidence>
<dbReference type="SUPFAM" id="SSF81338">
    <property type="entry name" value="Aquaporin-like"/>
    <property type="match status" value="1"/>
</dbReference>
<gene>
    <name evidence="9" type="ORF">H7849_10675</name>
</gene>
<dbReference type="GO" id="GO:0015254">
    <property type="term" value="F:glycerol channel activity"/>
    <property type="evidence" value="ECO:0007669"/>
    <property type="project" value="TreeGrafter"/>
</dbReference>
<dbReference type="PANTHER" id="PTHR43829">
    <property type="entry name" value="AQUAPORIN OR AQUAGLYCEROPORIN RELATED"/>
    <property type="match status" value="1"/>
</dbReference>
<dbReference type="PRINTS" id="PR00783">
    <property type="entry name" value="MINTRINSICP"/>
</dbReference>
<proteinExistence type="inferred from homology"/>
<sequence length="242" mass="25072">MRSPFFGEFMGTLVLILLGNGVVAGVLLKRSKAENSGWMVIATGWAFAVLCGIFTAVLCGSQDAHLNPAITLAMAVQSGDFSKVAVFIPAQMLGAFVGAILVWLHYLPHWKATEDPQAKRAIFCTAPAIRSLPANFFSEVVGTAVLVFVVGAMSSKLVLSTGIAGGLSPYLIGCLVWSIGLSLGGTTGYAINPARDLGPRIAHATLPIAGKGNSDWGYALIPVFGPCTGAVLAALLLRALGA</sequence>
<comment type="subcellular location">
    <subcellularLocation>
        <location evidence="1">Membrane</location>
        <topology evidence="1">Multi-pass membrane protein</topology>
    </subcellularLocation>
</comment>
<dbReference type="InterPro" id="IPR023271">
    <property type="entry name" value="Aquaporin-like"/>
</dbReference>
<dbReference type="EMBL" id="CP060394">
    <property type="protein sequence ID" value="QNI34309.1"/>
    <property type="molecule type" value="Genomic_DNA"/>
</dbReference>
<protein>
    <submittedName>
        <fullName evidence="9">Aquaporin family protein</fullName>
    </submittedName>
</protein>
<comment type="similarity">
    <text evidence="2 7">Belongs to the MIP/aquaporin (TC 1.A.8) family.</text>
</comment>
<dbReference type="InterPro" id="IPR022357">
    <property type="entry name" value="MIP_CS"/>
</dbReference>
<dbReference type="PROSITE" id="PS00221">
    <property type="entry name" value="MIP"/>
    <property type="match status" value="1"/>
</dbReference>
<keyword evidence="6 8" id="KW-0472">Membrane</keyword>
<organism evidence="9 10">
    <name type="scientific">Alloacidobacterium dinghuense</name>
    <dbReference type="NCBI Taxonomy" id="2763107"/>
    <lineage>
        <taxon>Bacteria</taxon>
        <taxon>Pseudomonadati</taxon>
        <taxon>Acidobacteriota</taxon>
        <taxon>Terriglobia</taxon>
        <taxon>Terriglobales</taxon>
        <taxon>Acidobacteriaceae</taxon>
        <taxon>Alloacidobacterium</taxon>
    </lineage>
</organism>
<evidence type="ECO:0000256" key="4">
    <source>
        <dbReference type="ARBA" id="ARBA00022692"/>
    </source>
</evidence>
<evidence type="ECO:0000256" key="8">
    <source>
        <dbReference type="SAM" id="Phobius"/>
    </source>
</evidence>
<dbReference type="RefSeq" id="WP_186746383.1">
    <property type="nucleotide sequence ID" value="NZ_CP060394.1"/>
</dbReference>
<evidence type="ECO:0000256" key="5">
    <source>
        <dbReference type="ARBA" id="ARBA00022989"/>
    </source>
</evidence>
<dbReference type="InterPro" id="IPR050363">
    <property type="entry name" value="MIP/Aquaporin"/>
</dbReference>
<feature type="transmembrane region" description="Helical" evidence="8">
    <location>
        <begin position="216"/>
        <end position="237"/>
    </location>
</feature>
<keyword evidence="4 7" id="KW-0812">Transmembrane</keyword>
<evidence type="ECO:0000256" key="1">
    <source>
        <dbReference type="ARBA" id="ARBA00004141"/>
    </source>
</evidence>
<dbReference type="PANTHER" id="PTHR43829:SF9">
    <property type="entry name" value="AQUAPORIN-9"/>
    <property type="match status" value="1"/>
</dbReference>
<feature type="transmembrane region" description="Helical" evidence="8">
    <location>
        <begin position="81"/>
        <end position="106"/>
    </location>
</feature>
<name>A0A7G8BP39_9BACT</name>